<comment type="function">
    <text evidence="8">Catalyzes the addition of an amino acid to the nucleotide precursor UDP-N-acetylmuramoyl-L-alanyl-D-glutamate (UMAG) in the biosynthesis of bacterial cell-wall peptidoglycan.</text>
</comment>
<dbReference type="UniPathway" id="UPA00219"/>
<comment type="PTM">
    <text evidence="8">Carboxylation is probably crucial for Mg(2+) binding and, consequently, for the gamma-phosphate positioning of ATP.</text>
</comment>
<dbReference type="SUPFAM" id="SSF53623">
    <property type="entry name" value="MurD-like peptide ligases, catalytic domain"/>
    <property type="match status" value="1"/>
</dbReference>
<feature type="domain" description="Mur ligase N-terminal catalytic" evidence="10">
    <location>
        <begin position="23"/>
        <end position="86"/>
    </location>
</feature>
<keyword evidence="4 8" id="KW-0133">Cell shape</keyword>
<proteinExistence type="inferred from homology"/>
<dbReference type="PANTHER" id="PTHR23135:SF4">
    <property type="entry name" value="UDP-N-ACETYLMURAMOYL-L-ALANYL-D-GLUTAMATE--2,6-DIAMINOPIMELATE LIGASE MURE HOMOLOG, CHLOROPLASTIC"/>
    <property type="match status" value="1"/>
</dbReference>
<protein>
    <recommendedName>
        <fullName evidence="8">UDP-N-acetylmuramyl-tripeptide synthetase</fullName>
        <ecNumber evidence="8">6.3.2.-</ecNumber>
    </recommendedName>
    <alternativeName>
        <fullName evidence="8">UDP-MurNAc-tripeptide synthetase</fullName>
    </alternativeName>
</protein>
<dbReference type="GO" id="GO:0009252">
    <property type="term" value="P:peptidoglycan biosynthetic process"/>
    <property type="evidence" value="ECO:0007669"/>
    <property type="project" value="UniProtKB-UniRule"/>
</dbReference>
<keyword evidence="8 13" id="KW-0436">Ligase</keyword>
<dbReference type="InterPro" id="IPR013221">
    <property type="entry name" value="Mur_ligase_cen"/>
</dbReference>
<dbReference type="InterPro" id="IPR000713">
    <property type="entry name" value="Mur_ligase_N"/>
</dbReference>
<comment type="caution">
    <text evidence="13">The sequence shown here is derived from an EMBL/GenBank/DDBJ whole genome shotgun (WGS) entry which is preliminary data.</text>
</comment>
<dbReference type="HAMAP" id="MF_00208">
    <property type="entry name" value="MurE"/>
    <property type="match status" value="1"/>
</dbReference>
<dbReference type="Pfam" id="PF02875">
    <property type="entry name" value="Mur_ligase_C"/>
    <property type="match status" value="1"/>
</dbReference>
<dbReference type="GO" id="GO:0051301">
    <property type="term" value="P:cell division"/>
    <property type="evidence" value="ECO:0007669"/>
    <property type="project" value="UniProtKB-KW"/>
</dbReference>
<dbReference type="Gene3D" id="3.40.1390.10">
    <property type="entry name" value="MurE/MurF, N-terminal domain"/>
    <property type="match status" value="1"/>
</dbReference>
<keyword evidence="8" id="KW-0963">Cytoplasm</keyword>
<name>A0A417Y9Q4_9BACI</name>
<evidence type="ECO:0000313" key="13">
    <source>
        <dbReference type="EMBL" id="RHW29409.1"/>
    </source>
</evidence>
<dbReference type="GO" id="GO:0008360">
    <property type="term" value="P:regulation of cell shape"/>
    <property type="evidence" value="ECO:0007669"/>
    <property type="project" value="UniProtKB-KW"/>
</dbReference>
<comment type="cofactor">
    <cofactor evidence="8">
        <name>Mg(2+)</name>
        <dbReference type="ChEBI" id="CHEBI:18420"/>
    </cofactor>
</comment>
<dbReference type="SUPFAM" id="SSF63418">
    <property type="entry name" value="MurE/MurF N-terminal domain"/>
    <property type="match status" value="1"/>
</dbReference>
<gene>
    <name evidence="8" type="primary">murE</name>
    <name evidence="13" type="ORF">D1B32_22355</name>
</gene>
<dbReference type="Gene3D" id="3.90.190.20">
    <property type="entry name" value="Mur ligase, C-terminal domain"/>
    <property type="match status" value="1"/>
</dbReference>
<evidence type="ECO:0000313" key="14">
    <source>
        <dbReference type="Proteomes" id="UP000285456"/>
    </source>
</evidence>
<dbReference type="NCBIfam" id="TIGR01085">
    <property type="entry name" value="murE"/>
    <property type="match status" value="1"/>
</dbReference>
<dbReference type="GO" id="GO:0005737">
    <property type="term" value="C:cytoplasm"/>
    <property type="evidence" value="ECO:0007669"/>
    <property type="project" value="UniProtKB-SubCell"/>
</dbReference>
<evidence type="ECO:0000259" key="12">
    <source>
        <dbReference type="Pfam" id="PF08245"/>
    </source>
</evidence>
<keyword evidence="8" id="KW-0547">Nucleotide-binding</keyword>
<dbReference type="InterPro" id="IPR036615">
    <property type="entry name" value="Mur_ligase_C_dom_sf"/>
</dbReference>
<evidence type="ECO:0000256" key="4">
    <source>
        <dbReference type="ARBA" id="ARBA00022960"/>
    </source>
</evidence>
<evidence type="ECO:0000259" key="10">
    <source>
        <dbReference type="Pfam" id="PF01225"/>
    </source>
</evidence>
<feature type="binding site" evidence="8">
    <location>
        <position position="151"/>
    </location>
    <ligand>
        <name>UDP-N-acetyl-alpha-D-muramoyl-L-alanyl-D-glutamate</name>
        <dbReference type="ChEBI" id="CHEBI:83900"/>
    </ligand>
</feature>
<keyword evidence="14" id="KW-1185">Reference proteome</keyword>
<dbReference type="AlphaFoldDB" id="A0A417Y9Q4"/>
<dbReference type="Proteomes" id="UP000285456">
    <property type="component" value="Unassembled WGS sequence"/>
</dbReference>
<feature type="binding site" evidence="8">
    <location>
        <position position="187"/>
    </location>
    <ligand>
        <name>UDP-N-acetyl-alpha-D-muramoyl-L-alanyl-D-glutamate</name>
        <dbReference type="ChEBI" id="CHEBI:83900"/>
    </ligand>
</feature>
<feature type="binding site" evidence="8">
    <location>
        <position position="179"/>
    </location>
    <ligand>
        <name>UDP-N-acetyl-alpha-D-muramoyl-L-alanyl-D-glutamate</name>
        <dbReference type="ChEBI" id="CHEBI:83900"/>
    </ligand>
</feature>
<dbReference type="InterPro" id="IPR035911">
    <property type="entry name" value="MurE/MurF_N"/>
</dbReference>
<dbReference type="InterPro" id="IPR005761">
    <property type="entry name" value="UDP-N-AcMur-Glu-dNH2Pim_ligase"/>
</dbReference>
<sequence>MLLTSIIQGMQFDIVQGDLNKDIKAIAYDSRNVTKDGIFVAISGFQFDGHAFIHNAIKQGASVIISEKAITVDKGITVLKVANSRNALANVSSNFYNNPTENLNLIGITGTNGKTSTTYFVKSIYEEARKSIALIGTLGTVMNNKVVKNKNTTPMSLDLQYFFSEMVTEKIDNCIMEASSHAISLQRVAYSKFNTAIFTNLSPDHLELHKNMEEYFGEKAKLFKMTSDYNIINADDYYGQQLIEMVKNDNPKLITYGIHSKADICATDIHYAFDHTLYTVNTPTGSVRIKVNLPGDIYVLNSLAAIACAYSNGIPLELIQSGINNIKTIQGRFEVIYEKDDFKVIVDFAHTEDALQKTLSIMRPFVKGKIILVFGVYADTSENGTEKRQGMGRVAAEFADFSIVTLDNPKQHNPSIMINETTEAIIRNNGDFEAIPDREKAIQHAIRISKDNDMIVIAGKGHETTQIIGDTEIPFNEKEIILDALAEKVSL</sequence>
<evidence type="ECO:0000256" key="2">
    <source>
        <dbReference type="ARBA" id="ARBA00005898"/>
    </source>
</evidence>
<keyword evidence="8" id="KW-0067">ATP-binding</keyword>
<dbReference type="Pfam" id="PF01225">
    <property type="entry name" value="Mur_ligase"/>
    <property type="match status" value="1"/>
</dbReference>
<dbReference type="RefSeq" id="WP_118890448.1">
    <property type="nucleotide sequence ID" value="NZ_PHUT01000026.1"/>
</dbReference>
<feature type="domain" description="Mur ligase central" evidence="12">
    <location>
        <begin position="108"/>
        <end position="309"/>
    </location>
</feature>
<feature type="binding site" evidence="8">
    <location>
        <begin position="152"/>
        <end position="153"/>
    </location>
    <ligand>
        <name>UDP-N-acetyl-alpha-D-muramoyl-L-alanyl-D-glutamate</name>
        <dbReference type="ChEBI" id="CHEBI:83900"/>
    </ligand>
</feature>
<dbReference type="OrthoDB" id="9800958at2"/>
<accession>A0A417Y9Q4</accession>
<dbReference type="GO" id="GO:0071555">
    <property type="term" value="P:cell wall organization"/>
    <property type="evidence" value="ECO:0007669"/>
    <property type="project" value="UniProtKB-KW"/>
</dbReference>
<dbReference type="InterPro" id="IPR004101">
    <property type="entry name" value="Mur_ligase_C"/>
</dbReference>
<dbReference type="EMBL" id="QWEH01000027">
    <property type="protein sequence ID" value="RHW29409.1"/>
    <property type="molecule type" value="Genomic_DNA"/>
</dbReference>
<feature type="domain" description="Mur ligase C-terminal" evidence="11">
    <location>
        <begin position="331"/>
        <end position="461"/>
    </location>
</feature>
<keyword evidence="7 8" id="KW-0961">Cell wall biogenesis/degradation</keyword>
<evidence type="ECO:0000259" key="11">
    <source>
        <dbReference type="Pfam" id="PF02875"/>
    </source>
</evidence>
<comment type="pathway">
    <text evidence="1 8 9">Cell wall biogenesis; peptidoglycan biosynthesis.</text>
</comment>
<evidence type="ECO:0000256" key="1">
    <source>
        <dbReference type="ARBA" id="ARBA00004752"/>
    </source>
</evidence>
<evidence type="ECO:0000256" key="6">
    <source>
        <dbReference type="ARBA" id="ARBA00023306"/>
    </source>
</evidence>
<feature type="modified residue" description="N6-carboxylysine" evidence="8">
    <location>
        <position position="219"/>
    </location>
</feature>
<dbReference type="Gene3D" id="3.40.1190.10">
    <property type="entry name" value="Mur-like, catalytic domain"/>
    <property type="match status" value="1"/>
</dbReference>
<dbReference type="InterPro" id="IPR036565">
    <property type="entry name" value="Mur-like_cat_sf"/>
</dbReference>
<evidence type="ECO:0000256" key="8">
    <source>
        <dbReference type="HAMAP-Rule" id="MF_00208"/>
    </source>
</evidence>
<dbReference type="GO" id="GO:0000287">
    <property type="term" value="F:magnesium ion binding"/>
    <property type="evidence" value="ECO:0007669"/>
    <property type="project" value="UniProtKB-UniRule"/>
</dbReference>
<keyword evidence="3 8" id="KW-0132">Cell division</keyword>
<evidence type="ECO:0000256" key="9">
    <source>
        <dbReference type="RuleBase" id="RU004135"/>
    </source>
</evidence>
<reference evidence="13 14" key="1">
    <citation type="journal article" date="2007" name="Int. J. Syst. Evol. Microbiol.">
        <title>Oceanobacillus profundus sp. nov., isolated from a deep-sea sediment core.</title>
        <authorList>
            <person name="Kim Y.G."/>
            <person name="Choi D.H."/>
            <person name="Hyun S."/>
            <person name="Cho B.C."/>
        </authorList>
    </citation>
    <scope>NUCLEOTIDE SEQUENCE [LARGE SCALE GENOMIC DNA]</scope>
    <source>
        <strain evidence="13 14">DSM 18246</strain>
    </source>
</reference>
<keyword evidence="8" id="KW-0460">Magnesium</keyword>
<dbReference type="GO" id="GO:0005524">
    <property type="term" value="F:ATP binding"/>
    <property type="evidence" value="ECO:0007669"/>
    <property type="project" value="UniProtKB-UniRule"/>
</dbReference>
<keyword evidence="5 8" id="KW-0573">Peptidoglycan synthesis</keyword>
<evidence type="ECO:0000256" key="3">
    <source>
        <dbReference type="ARBA" id="ARBA00022618"/>
    </source>
</evidence>
<dbReference type="GO" id="GO:0016881">
    <property type="term" value="F:acid-amino acid ligase activity"/>
    <property type="evidence" value="ECO:0007669"/>
    <property type="project" value="UniProtKB-UniRule"/>
</dbReference>
<feature type="binding site" evidence="8">
    <location>
        <position position="30"/>
    </location>
    <ligand>
        <name>UDP-N-acetyl-alpha-D-muramoyl-L-alanyl-D-glutamate</name>
        <dbReference type="ChEBI" id="CHEBI:83900"/>
    </ligand>
</feature>
<comment type="subcellular location">
    <subcellularLocation>
        <location evidence="8 9">Cytoplasm</location>
    </subcellularLocation>
</comment>
<comment type="similarity">
    <text evidence="2 8">Belongs to the MurCDEF family. MurE subfamily.</text>
</comment>
<evidence type="ECO:0000256" key="7">
    <source>
        <dbReference type="ARBA" id="ARBA00023316"/>
    </source>
</evidence>
<dbReference type="NCBIfam" id="NF001126">
    <property type="entry name" value="PRK00139.1-4"/>
    <property type="match status" value="1"/>
</dbReference>
<feature type="binding site" evidence="8">
    <location>
        <begin position="110"/>
        <end position="116"/>
    </location>
    <ligand>
        <name>ATP</name>
        <dbReference type="ChEBI" id="CHEBI:30616"/>
    </ligand>
</feature>
<keyword evidence="6 8" id="KW-0131">Cell cycle</keyword>
<evidence type="ECO:0000256" key="5">
    <source>
        <dbReference type="ARBA" id="ARBA00022984"/>
    </source>
</evidence>
<dbReference type="EC" id="6.3.2.-" evidence="8"/>
<organism evidence="13 14">
    <name type="scientific">Oceanobacillus profundus</name>
    <dbReference type="NCBI Taxonomy" id="372463"/>
    <lineage>
        <taxon>Bacteria</taxon>
        <taxon>Bacillati</taxon>
        <taxon>Bacillota</taxon>
        <taxon>Bacilli</taxon>
        <taxon>Bacillales</taxon>
        <taxon>Bacillaceae</taxon>
        <taxon>Oceanobacillus</taxon>
    </lineage>
</organism>
<dbReference type="SUPFAM" id="SSF53244">
    <property type="entry name" value="MurD-like peptide ligases, peptide-binding domain"/>
    <property type="match status" value="1"/>
</dbReference>
<comment type="caution">
    <text evidence="8">Lacks conserved residue(s) required for the propagation of feature annotation.</text>
</comment>
<dbReference type="PANTHER" id="PTHR23135">
    <property type="entry name" value="MUR LIGASE FAMILY MEMBER"/>
    <property type="match status" value="1"/>
</dbReference>
<dbReference type="Pfam" id="PF08245">
    <property type="entry name" value="Mur_ligase_M"/>
    <property type="match status" value="1"/>
</dbReference>